<dbReference type="CDD" id="cd00082">
    <property type="entry name" value="HisKA"/>
    <property type="match status" value="1"/>
</dbReference>
<dbReference type="Pfam" id="PF09084">
    <property type="entry name" value="NMT1"/>
    <property type="match status" value="1"/>
</dbReference>
<dbReference type="InterPro" id="IPR036097">
    <property type="entry name" value="HisK_dim/P_sf"/>
</dbReference>
<dbReference type="EMBL" id="QFQP01000071">
    <property type="protein sequence ID" value="PZR03812.1"/>
    <property type="molecule type" value="Genomic_DNA"/>
</dbReference>
<evidence type="ECO:0000256" key="2">
    <source>
        <dbReference type="ARBA" id="ARBA00012438"/>
    </source>
</evidence>
<dbReference type="SMART" id="SM00388">
    <property type="entry name" value="HisKA"/>
    <property type="match status" value="1"/>
</dbReference>
<dbReference type="InterPro" id="IPR005467">
    <property type="entry name" value="His_kinase_dom"/>
</dbReference>
<keyword evidence="4" id="KW-0808">Transferase</keyword>
<dbReference type="Pfam" id="PF00512">
    <property type="entry name" value="HisKA"/>
    <property type="match status" value="1"/>
</dbReference>
<evidence type="ECO:0000256" key="3">
    <source>
        <dbReference type="ARBA" id="ARBA00022553"/>
    </source>
</evidence>
<keyword evidence="8" id="KW-0732">Signal</keyword>
<evidence type="ECO:0000256" key="7">
    <source>
        <dbReference type="SAM" id="MobiDB-lite"/>
    </source>
</evidence>
<dbReference type="CDD" id="cd16922">
    <property type="entry name" value="HATPase_EvgS-ArcB-TorS-like"/>
    <property type="match status" value="1"/>
</dbReference>
<keyword evidence="3 6" id="KW-0597">Phosphoprotein</keyword>
<dbReference type="PANTHER" id="PTHR43047">
    <property type="entry name" value="TWO-COMPONENT HISTIDINE PROTEIN KINASE"/>
    <property type="match status" value="1"/>
</dbReference>
<feature type="chain" id="PRO_5016100156" description="histidine kinase" evidence="8">
    <location>
        <begin position="19"/>
        <end position="850"/>
    </location>
</feature>
<dbReference type="SUPFAM" id="SSF53850">
    <property type="entry name" value="Periplasmic binding protein-like II"/>
    <property type="match status" value="1"/>
</dbReference>
<dbReference type="Proteomes" id="UP000249061">
    <property type="component" value="Unassembled WGS sequence"/>
</dbReference>
<dbReference type="Gene3D" id="3.40.190.10">
    <property type="entry name" value="Periplasmic binding protein-like II"/>
    <property type="match status" value="2"/>
</dbReference>
<evidence type="ECO:0000259" key="9">
    <source>
        <dbReference type="PROSITE" id="PS50109"/>
    </source>
</evidence>
<dbReference type="AlphaFoldDB" id="A0A2W5SLN0"/>
<dbReference type="CDD" id="cd17546">
    <property type="entry name" value="REC_hyHK_CKI1_RcsC-like"/>
    <property type="match status" value="1"/>
</dbReference>
<dbReference type="InterPro" id="IPR003661">
    <property type="entry name" value="HisK_dim/P_dom"/>
</dbReference>
<feature type="region of interest" description="Disordered" evidence="7">
    <location>
        <begin position="395"/>
        <end position="419"/>
    </location>
</feature>
<gene>
    <name evidence="11" type="ORF">DI536_35410</name>
</gene>
<evidence type="ECO:0000256" key="1">
    <source>
        <dbReference type="ARBA" id="ARBA00000085"/>
    </source>
</evidence>
<accession>A0A2W5SLN0</accession>
<dbReference type="InterPro" id="IPR036890">
    <property type="entry name" value="HATPase_C_sf"/>
</dbReference>
<feature type="signal peptide" evidence="8">
    <location>
        <begin position="1"/>
        <end position="18"/>
    </location>
</feature>
<dbReference type="PROSITE" id="PS50110">
    <property type="entry name" value="RESPONSE_REGULATORY"/>
    <property type="match status" value="1"/>
</dbReference>
<protein>
    <recommendedName>
        <fullName evidence="2">histidine kinase</fullName>
        <ecNumber evidence="2">2.7.13.3</ecNumber>
    </recommendedName>
</protein>
<sequence length="850" mass="93633">MRTWRLLSVVCFAFTAHAAQLTPVTLQLKWRHQFQFAGYYVAQERGYYREAGLEVRLVEAQPGLEPIEEVLKGRAEFGVGTTDLLLYRHRGQPVVALAAVFQHSPVALMTRAGSGVRSVADLSGKKVMVEPHSAELRAFMSRQGLGRGAVDELVHTFDPRDLIEGRAEAMSVYVTDEPWNLSTEGFPYSLFTPRSVGIDFYGDILFTTDDLVRHQPELVEAFRSASMRGWHAAMADPVAAVKLVLARSQRKSAAQLHFEADAMAPLLQMELVEPGYMSPTRWREIADVYAEVGMLPANAEFDGLLYSKPEPTPTWVKWTLSGLGALALVLASAAFIIARSNRRTRESEARFRALYERSPDPCFVLRDERVVSCNTAAAEALGFSTREALVDRRWSELSPSTQSSGETTVTSSRAHFEEPQREGVSRFEWDLTRLDGGSVPLRVTLSRLPFSGEALLYASCQDISQTRTLEQSLRQATVEATDASRLKSLFLANMSHEVRTPLTAIIGVAELGRDARDLEEARQFFATISGAGSTLVALANDLLDVSRLEAGRLRLEEGPVDVRAVVKQSVALLRAQAAQKQLRLDVEVAADVPQWVTSDRVRLQQILTNLVSNAVKFTERGGVRVAVSWHDAWLEVAVEDTGVGLSPEQQAKLFQPFTQADESRTRRHGGAGLGLALSRQLARLLGGDLLLTSEAGKGSVFTARLPAPRDVVEPGPKAAVTADLSSLRVLVVEDNKVNQLLATSLLKKAGASAEVAENGRLAIERLQRGAHDFDVVLMDMQMPELDGLETTRVLRRDPRFDALPILALTAHALDEERERCLSAGMNGYLSKPIDVALFYSTLQQFRPAPR</sequence>
<dbReference type="PANTHER" id="PTHR43047:SF72">
    <property type="entry name" value="OSMOSENSING HISTIDINE PROTEIN KINASE SLN1"/>
    <property type="match status" value="1"/>
</dbReference>
<reference evidence="11 12" key="1">
    <citation type="submission" date="2017-08" db="EMBL/GenBank/DDBJ databases">
        <title>Infants hospitalized years apart are colonized by the same room-sourced microbial strains.</title>
        <authorList>
            <person name="Brooks B."/>
            <person name="Olm M.R."/>
            <person name="Firek B.A."/>
            <person name="Baker R."/>
            <person name="Thomas B.C."/>
            <person name="Morowitz M.J."/>
            <person name="Banfield J.F."/>
        </authorList>
    </citation>
    <scope>NUCLEOTIDE SEQUENCE [LARGE SCALE GENOMIC DNA]</scope>
    <source>
        <strain evidence="11">S2_003_000_R2_14</strain>
    </source>
</reference>
<comment type="catalytic activity">
    <reaction evidence="1">
        <text>ATP + protein L-histidine = ADP + protein N-phospho-L-histidine.</text>
        <dbReference type="EC" id="2.7.13.3"/>
    </reaction>
</comment>
<dbReference type="GO" id="GO:0009927">
    <property type="term" value="F:histidine phosphotransfer kinase activity"/>
    <property type="evidence" value="ECO:0007669"/>
    <property type="project" value="TreeGrafter"/>
</dbReference>
<dbReference type="FunFam" id="3.30.565.10:FF:000010">
    <property type="entry name" value="Sensor histidine kinase RcsC"/>
    <property type="match status" value="1"/>
</dbReference>
<dbReference type="Gene3D" id="1.10.287.130">
    <property type="match status" value="1"/>
</dbReference>
<comment type="caution">
    <text evidence="11">The sequence shown here is derived from an EMBL/GenBank/DDBJ whole genome shotgun (WGS) entry which is preliminary data.</text>
</comment>
<dbReference type="Gene3D" id="3.30.565.10">
    <property type="entry name" value="Histidine kinase-like ATPase, C-terminal domain"/>
    <property type="match status" value="1"/>
</dbReference>
<dbReference type="PROSITE" id="PS50109">
    <property type="entry name" value="HIS_KIN"/>
    <property type="match status" value="1"/>
</dbReference>
<dbReference type="InterPro" id="IPR004358">
    <property type="entry name" value="Sig_transdc_His_kin-like_C"/>
</dbReference>
<dbReference type="SUPFAM" id="SSF52172">
    <property type="entry name" value="CheY-like"/>
    <property type="match status" value="1"/>
</dbReference>
<dbReference type="PRINTS" id="PR00344">
    <property type="entry name" value="BCTRLSENSOR"/>
</dbReference>
<feature type="domain" description="Response regulatory" evidence="10">
    <location>
        <begin position="728"/>
        <end position="846"/>
    </location>
</feature>
<feature type="compositionally biased region" description="Polar residues" evidence="7">
    <location>
        <begin position="397"/>
        <end position="413"/>
    </location>
</feature>
<evidence type="ECO:0000256" key="4">
    <source>
        <dbReference type="ARBA" id="ARBA00022679"/>
    </source>
</evidence>
<evidence type="ECO:0000259" key="10">
    <source>
        <dbReference type="PROSITE" id="PS50110"/>
    </source>
</evidence>
<dbReference type="InterPro" id="IPR003594">
    <property type="entry name" value="HATPase_dom"/>
</dbReference>
<dbReference type="SMART" id="SM00448">
    <property type="entry name" value="REC"/>
    <property type="match status" value="1"/>
</dbReference>
<proteinExistence type="predicted"/>
<name>A0A2W5SLN0_9BACT</name>
<dbReference type="Pfam" id="PF02518">
    <property type="entry name" value="HATPase_c"/>
    <property type="match status" value="1"/>
</dbReference>
<dbReference type="CDD" id="cd00130">
    <property type="entry name" value="PAS"/>
    <property type="match status" value="1"/>
</dbReference>
<dbReference type="GO" id="GO:0005886">
    <property type="term" value="C:plasma membrane"/>
    <property type="evidence" value="ECO:0007669"/>
    <property type="project" value="TreeGrafter"/>
</dbReference>
<feature type="modified residue" description="4-aspartylphosphate" evidence="6">
    <location>
        <position position="779"/>
    </location>
</feature>
<evidence type="ECO:0000313" key="12">
    <source>
        <dbReference type="Proteomes" id="UP000249061"/>
    </source>
</evidence>
<dbReference type="NCBIfam" id="TIGR00229">
    <property type="entry name" value="sensory_box"/>
    <property type="match status" value="1"/>
</dbReference>
<organism evidence="11 12">
    <name type="scientific">Archangium gephyra</name>
    <dbReference type="NCBI Taxonomy" id="48"/>
    <lineage>
        <taxon>Bacteria</taxon>
        <taxon>Pseudomonadati</taxon>
        <taxon>Myxococcota</taxon>
        <taxon>Myxococcia</taxon>
        <taxon>Myxococcales</taxon>
        <taxon>Cystobacterineae</taxon>
        <taxon>Archangiaceae</taxon>
        <taxon>Archangium</taxon>
    </lineage>
</organism>
<feature type="domain" description="Histidine kinase" evidence="9">
    <location>
        <begin position="493"/>
        <end position="709"/>
    </location>
</feature>
<evidence type="ECO:0000256" key="8">
    <source>
        <dbReference type="SAM" id="SignalP"/>
    </source>
</evidence>
<keyword evidence="5" id="KW-0418">Kinase</keyword>
<dbReference type="Gene3D" id="3.30.450.20">
    <property type="entry name" value="PAS domain"/>
    <property type="match status" value="1"/>
</dbReference>
<dbReference type="Pfam" id="PF13426">
    <property type="entry name" value="PAS_9"/>
    <property type="match status" value="1"/>
</dbReference>
<dbReference type="EC" id="2.7.13.3" evidence="2"/>
<dbReference type="GO" id="GO:0000155">
    <property type="term" value="F:phosphorelay sensor kinase activity"/>
    <property type="evidence" value="ECO:0007669"/>
    <property type="project" value="InterPro"/>
</dbReference>
<dbReference type="InterPro" id="IPR001789">
    <property type="entry name" value="Sig_transdc_resp-reg_receiver"/>
</dbReference>
<dbReference type="SMART" id="SM00387">
    <property type="entry name" value="HATPase_c"/>
    <property type="match status" value="1"/>
</dbReference>
<dbReference type="InterPro" id="IPR015168">
    <property type="entry name" value="SsuA/THI5"/>
</dbReference>
<dbReference type="SUPFAM" id="SSF55874">
    <property type="entry name" value="ATPase domain of HSP90 chaperone/DNA topoisomerase II/histidine kinase"/>
    <property type="match status" value="1"/>
</dbReference>
<dbReference type="SUPFAM" id="SSF55785">
    <property type="entry name" value="PYP-like sensor domain (PAS domain)"/>
    <property type="match status" value="1"/>
</dbReference>
<dbReference type="InterPro" id="IPR000014">
    <property type="entry name" value="PAS"/>
</dbReference>
<evidence type="ECO:0000256" key="6">
    <source>
        <dbReference type="PROSITE-ProRule" id="PRU00169"/>
    </source>
</evidence>
<dbReference type="SUPFAM" id="SSF47384">
    <property type="entry name" value="Homodimeric domain of signal transducing histidine kinase"/>
    <property type="match status" value="1"/>
</dbReference>
<dbReference type="Pfam" id="PF00072">
    <property type="entry name" value="Response_reg"/>
    <property type="match status" value="1"/>
</dbReference>
<evidence type="ECO:0000313" key="11">
    <source>
        <dbReference type="EMBL" id="PZR03812.1"/>
    </source>
</evidence>
<dbReference type="InterPro" id="IPR011006">
    <property type="entry name" value="CheY-like_superfamily"/>
</dbReference>
<dbReference type="InterPro" id="IPR035965">
    <property type="entry name" value="PAS-like_dom_sf"/>
</dbReference>
<dbReference type="Gene3D" id="3.40.50.2300">
    <property type="match status" value="1"/>
</dbReference>
<evidence type="ECO:0000256" key="5">
    <source>
        <dbReference type="ARBA" id="ARBA00022777"/>
    </source>
</evidence>